<dbReference type="GeneID" id="111011405"/>
<dbReference type="OrthoDB" id="1709199at2759"/>
<evidence type="ECO:0000313" key="3">
    <source>
        <dbReference type="Proteomes" id="UP000504603"/>
    </source>
</evidence>
<evidence type="ECO:0000256" key="2">
    <source>
        <dbReference type="SAM" id="SignalP"/>
    </source>
</evidence>
<name>A0A6J1CGW3_MOMCH</name>
<dbReference type="SUPFAM" id="SSF49723">
    <property type="entry name" value="Lipase/lipooxygenase domain (PLAT/LH2 domain)"/>
    <property type="match status" value="1"/>
</dbReference>
<dbReference type="PANTHER" id="PTHR31718:SF32">
    <property type="entry name" value="EMBRYO-SPECIFIC PROTEIN ATS3B"/>
    <property type="match status" value="1"/>
</dbReference>
<proteinExistence type="predicted"/>
<reference evidence="4" key="1">
    <citation type="submission" date="2025-08" db="UniProtKB">
        <authorList>
            <consortium name="RefSeq"/>
        </authorList>
    </citation>
    <scope>IDENTIFICATION</scope>
    <source>
        <strain evidence="4">OHB3-1</strain>
    </source>
</reference>
<keyword evidence="3" id="KW-1185">Reference proteome</keyword>
<gene>
    <name evidence="4" type="primary">LOC111011405</name>
</gene>
<dbReference type="PANTHER" id="PTHR31718">
    <property type="entry name" value="PLAT DOMAIN-CONTAINING PROTEIN"/>
    <property type="match status" value="1"/>
</dbReference>
<dbReference type="InterPro" id="IPR010417">
    <property type="entry name" value="Embryo-specific_ATS3"/>
</dbReference>
<dbReference type="Pfam" id="PF06232">
    <property type="entry name" value="ATS3"/>
    <property type="match status" value="1"/>
</dbReference>
<evidence type="ECO:0000313" key="4">
    <source>
        <dbReference type="RefSeq" id="XP_022140834.1"/>
    </source>
</evidence>
<dbReference type="RefSeq" id="XP_022140834.1">
    <property type="nucleotide sequence ID" value="XM_022285142.1"/>
</dbReference>
<feature type="chain" id="PRO_5026748028" evidence="2">
    <location>
        <begin position="24"/>
        <end position="227"/>
    </location>
</feature>
<feature type="signal peptide" evidence="2">
    <location>
        <begin position="1"/>
        <end position="23"/>
    </location>
</feature>
<dbReference type="Proteomes" id="UP000504603">
    <property type="component" value="Unplaced"/>
</dbReference>
<feature type="region of interest" description="Disordered" evidence="1">
    <location>
        <begin position="170"/>
        <end position="208"/>
    </location>
</feature>
<keyword evidence="2" id="KW-0732">Signal</keyword>
<feature type="compositionally biased region" description="Pro residues" evidence="1">
    <location>
        <begin position="170"/>
        <end position="201"/>
    </location>
</feature>
<dbReference type="KEGG" id="mcha:111011405"/>
<sequence>MERAPSPLLLLLLLLSSLAVVRSAAVVSAPIKTPSVAPKSLPINYIQEVGSCAYEVTIATSCSSAPFTTGEIGVLFGDSHGNQIIEKKLNNGDKVFDSCSTDSFVLKDRPCSVGISYMYIYKDGAENWVPKSVEISGSETEPLLFNFNSSIPNNTWFGFDVPPYTFPPPSDDSPPPFPWLSPPPPPPEPPVEPVFPPPLPPSSSSKLSGQKWGIIAGILGLLIVALP</sequence>
<evidence type="ECO:0000256" key="1">
    <source>
        <dbReference type="SAM" id="MobiDB-lite"/>
    </source>
</evidence>
<accession>A0A6J1CGW3</accession>
<organism evidence="3 4">
    <name type="scientific">Momordica charantia</name>
    <name type="common">Bitter gourd</name>
    <name type="synonym">Balsam pear</name>
    <dbReference type="NCBI Taxonomy" id="3673"/>
    <lineage>
        <taxon>Eukaryota</taxon>
        <taxon>Viridiplantae</taxon>
        <taxon>Streptophyta</taxon>
        <taxon>Embryophyta</taxon>
        <taxon>Tracheophyta</taxon>
        <taxon>Spermatophyta</taxon>
        <taxon>Magnoliopsida</taxon>
        <taxon>eudicotyledons</taxon>
        <taxon>Gunneridae</taxon>
        <taxon>Pentapetalae</taxon>
        <taxon>rosids</taxon>
        <taxon>fabids</taxon>
        <taxon>Cucurbitales</taxon>
        <taxon>Cucurbitaceae</taxon>
        <taxon>Momordiceae</taxon>
        <taxon>Momordica</taxon>
    </lineage>
</organism>
<dbReference type="Gene3D" id="2.60.60.20">
    <property type="entry name" value="PLAT/LH2 domain"/>
    <property type="match status" value="1"/>
</dbReference>
<dbReference type="InterPro" id="IPR036392">
    <property type="entry name" value="PLAT/LH2_dom_sf"/>
</dbReference>
<protein>
    <submittedName>
        <fullName evidence="4">Embryo-specific protein ATS3B-like</fullName>
    </submittedName>
</protein>
<dbReference type="AlphaFoldDB" id="A0A6J1CGW3"/>